<organism evidence="1 2">
    <name type="scientific">Cryptomeria japonica</name>
    <name type="common">Japanese cedar</name>
    <name type="synonym">Cupressus japonica</name>
    <dbReference type="NCBI Taxonomy" id="3369"/>
    <lineage>
        <taxon>Eukaryota</taxon>
        <taxon>Viridiplantae</taxon>
        <taxon>Streptophyta</taxon>
        <taxon>Embryophyta</taxon>
        <taxon>Tracheophyta</taxon>
        <taxon>Spermatophyta</taxon>
        <taxon>Pinopsida</taxon>
        <taxon>Pinidae</taxon>
        <taxon>Conifers II</taxon>
        <taxon>Cupressales</taxon>
        <taxon>Cupressaceae</taxon>
        <taxon>Cryptomeria</taxon>
    </lineage>
</organism>
<evidence type="ECO:0000313" key="2">
    <source>
        <dbReference type="Proteomes" id="UP001234787"/>
    </source>
</evidence>
<comment type="caution">
    <text evidence="1">The sequence shown here is derived from an EMBL/GenBank/DDBJ whole genome shotgun (WGS) entry which is preliminary data.</text>
</comment>
<name>A0AAD3NQ70_CRYJA</name>
<protein>
    <submittedName>
        <fullName evidence="1">Uncharacterized protein</fullName>
    </submittedName>
</protein>
<dbReference type="Proteomes" id="UP001234787">
    <property type="component" value="Unassembled WGS sequence"/>
</dbReference>
<keyword evidence="2" id="KW-1185">Reference proteome</keyword>
<sequence length="82" mass="9490">MEVEMQEWRRKRANGKLLGNDQYRNVEQLKLLSRTTGGGRHQHGNDIRYSTTGFRLAAAMDNHKVCFIGPFSNKTMLPLIER</sequence>
<proteinExistence type="predicted"/>
<dbReference type="AlphaFoldDB" id="A0AAD3NQ70"/>
<evidence type="ECO:0000313" key="1">
    <source>
        <dbReference type="EMBL" id="GLJ57799.1"/>
    </source>
</evidence>
<reference evidence="1" key="1">
    <citation type="submission" date="2022-12" db="EMBL/GenBank/DDBJ databases">
        <title>Chromosome-Level Genome Assembly of Japanese Cedar (Cryptomeriajaponica D. Don).</title>
        <authorList>
            <person name="Fujino T."/>
            <person name="Yamaguchi K."/>
            <person name="Yokoyama T."/>
            <person name="Hamanaka T."/>
            <person name="Harazono Y."/>
            <person name="Kamada H."/>
            <person name="Kobayashi W."/>
            <person name="Ujino-Ihara T."/>
            <person name="Uchiyama K."/>
            <person name="Matsumoto A."/>
            <person name="Izuno A."/>
            <person name="Tsumura Y."/>
            <person name="Toyoda A."/>
            <person name="Shigenobu S."/>
            <person name="Moriguchi Y."/>
            <person name="Ueno S."/>
            <person name="Kasahara M."/>
        </authorList>
    </citation>
    <scope>NUCLEOTIDE SEQUENCE</scope>
</reference>
<accession>A0AAD3NQ70</accession>
<dbReference type="EMBL" id="BSEH01000190">
    <property type="protein sequence ID" value="GLJ57799.1"/>
    <property type="molecule type" value="Genomic_DNA"/>
</dbReference>
<gene>
    <name evidence="1" type="ORF">SUGI_1373580</name>
</gene>